<dbReference type="HOGENOM" id="CLU_3097315_0_0_9"/>
<sequence>MVLSIKFSSEDQTALDYRGSQKSFGTVFYYAYTKLEDFKRFFQEMELGKKA</sequence>
<organism evidence="1 2">
    <name type="scientific">Enterocloster bolteae (strain ATCC BAA-613 / DSM 15670 / CCUG 46953 / JCM 12243 / WAL 16351)</name>
    <name type="common">Clostridium bolteae</name>
    <dbReference type="NCBI Taxonomy" id="411902"/>
    <lineage>
        <taxon>Bacteria</taxon>
        <taxon>Bacillati</taxon>
        <taxon>Bacillota</taxon>
        <taxon>Clostridia</taxon>
        <taxon>Lachnospirales</taxon>
        <taxon>Lachnospiraceae</taxon>
        <taxon>Enterocloster</taxon>
    </lineage>
</organism>
<reference evidence="1 2" key="1">
    <citation type="submission" date="2007-08" db="EMBL/GenBank/DDBJ databases">
        <authorList>
            <person name="Fulton L."/>
            <person name="Clifton S."/>
            <person name="Fulton B."/>
            <person name="Xu J."/>
            <person name="Minx P."/>
            <person name="Pepin K.H."/>
            <person name="Johnson M."/>
            <person name="Thiruvilangam P."/>
            <person name="Bhonagiri V."/>
            <person name="Nash W.E."/>
            <person name="Mardis E.R."/>
            <person name="Wilson R.K."/>
        </authorList>
    </citation>
    <scope>NUCLEOTIDE SEQUENCE [LARGE SCALE GENOMIC DNA]</scope>
    <source>
        <strain evidence="2">ATCC BAA-613 / DSM 15670 / CCUG 46953 / JCM 12243 / WAL 16351</strain>
    </source>
</reference>
<dbReference type="PaxDb" id="411902-CLOBOL_07260"/>
<dbReference type="EMBL" id="ABCC02000076">
    <property type="protein sequence ID" value="EDP12506.1"/>
    <property type="molecule type" value="Genomic_DNA"/>
</dbReference>
<dbReference type="AlphaFoldDB" id="A8S5N1"/>
<name>A8S5N1_ENTBW</name>
<evidence type="ECO:0000313" key="1">
    <source>
        <dbReference type="EMBL" id="EDP12506.1"/>
    </source>
</evidence>
<reference evidence="1 2" key="2">
    <citation type="submission" date="2007-09" db="EMBL/GenBank/DDBJ databases">
        <title>Draft genome sequence of Clostridium bolteae (ATCC BAA-613).</title>
        <authorList>
            <person name="Sudarsanam P."/>
            <person name="Ley R."/>
            <person name="Guruge J."/>
            <person name="Turnbaugh P.J."/>
            <person name="Mahowald M."/>
            <person name="Liep D."/>
            <person name="Gordon J."/>
        </authorList>
    </citation>
    <scope>NUCLEOTIDE SEQUENCE [LARGE SCALE GENOMIC DNA]</scope>
    <source>
        <strain evidence="2">ATCC BAA-613 / DSM 15670 / CCUG 46953 / JCM 12243 / WAL 16351</strain>
    </source>
</reference>
<evidence type="ECO:0000313" key="2">
    <source>
        <dbReference type="Proteomes" id="UP000005396"/>
    </source>
</evidence>
<comment type="caution">
    <text evidence="1">The sequence shown here is derived from an EMBL/GenBank/DDBJ whole genome shotgun (WGS) entry which is preliminary data.</text>
</comment>
<gene>
    <name evidence="1" type="ORF">CLOBOL_07260</name>
</gene>
<accession>A8S5N1</accession>
<protein>
    <submittedName>
        <fullName evidence="1">Uncharacterized protein</fullName>
    </submittedName>
</protein>
<proteinExistence type="predicted"/>
<dbReference type="Proteomes" id="UP000005396">
    <property type="component" value="Unassembled WGS sequence"/>
</dbReference>